<reference evidence="3" key="2">
    <citation type="journal article" date="2022" name="Microbiol. Resour. Announc.">
        <title>Metagenome Sequencing to Explore Phylogenomics of Terrestrial Cyanobacteria.</title>
        <authorList>
            <person name="Ward R.D."/>
            <person name="Stajich J.E."/>
            <person name="Johansen J.R."/>
            <person name="Huntemann M."/>
            <person name="Clum A."/>
            <person name="Foster B."/>
            <person name="Foster B."/>
            <person name="Roux S."/>
            <person name="Palaniappan K."/>
            <person name="Varghese N."/>
            <person name="Mukherjee S."/>
            <person name="Reddy T.B.K."/>
            <person name="Daum C."/>
            <person name="Copeland A."/>
            <person name="Chen I.A."/>
            <person name="Ivanova N.N."/>
            <person name="Kyrpides N.C."/>
            <person name="Shapiro N."/>
            <person name="Eloe-Fadrosh E.A."/>
            <person name="Pietrasiak N."/>
        </authorList>
    </citation>
    <scope>NUCLEOTIDE SEQUENCE</scope>
    <source>
        <strain evidence="3">UHER 2000/2452</strain>
    </source>
</reference>
<name>A0A951QB51_9CYAN</name>
<evidence type="ECO:0000259" key="2">
    <source>
        <dbReference type="Pfam" id="PF10047"/>
    </source>
</evidence>
<protein>
    <submittedName>
        <fullName evidence="3">DUF2281 domain-containing protein</fullName>
    </submittedName>
</protein>
<dbReference type="InterPro" id="IPR018739">
    <property type="entry name" value="DUF2281"/>
</dbReference>
<evidence type="ECO:0000256" key="1">
    <source>
        <dbReference type="SAM" id="MobiDB-lite"/>
    </source>
</evidence>
<proteinExistence type="predicted"/>
<dbReference type="Pfam" id="PF10047">
    <property type="entry name" value="DUF2281"/>
    <property type="match status" value="1"/>
</dbReference>
<feature type="domain" description="DUF2281" evidence="2">
    <location>
        <begin position="7"/>
        <end position="60"/>
    </location>
</feature>
<comment type="caution">
    <text evidence="3">The sequence shown here is derived from an EMBL/GenBank/DDBJ whole genome shotgun (WGS) entry which is preliminary data.</text>
</comment>
<dbReference type="Proteomes" id="UP000757435">
    <property type="component" value="Unassembled WGS sequence"/>
</dbReference>
<organism evidence="3 4">
    <name type="scientific">Drouetiella hepatica Uher 2000/2452</name>
    <dbReference type="NCBI Taxonomy" id="904376"/>
    <lineage>
        <taxon>Bacteria</taxon>
        <taxon>Bacillati</taxon>
        <taxon>Cyanobacteriota</taxon>
        <taxon>Cyanophyceae</taxon>
        <taxon>Oculatellales</taxon>
        <taxon>Oculatellaceae</taxon>
        <taxon>Drouetiella</taxon>
    </lineage>
</organism>
<evidence type="ECO:0000313" key="3">
    <source>
        <dbReference type="EMBL" id="MBW4659339.1"/>
    </source>
</evidence>
<accession>A0A951QB51</accession>
<feature type="region of interest" description="Disordered" evidence="1">
    <location>
        <begin position="59"/>
        <end position="78"/>
    </location>
</feature>
<evidence type="ECO:0000313" key="4">
    <source>
        <dbReference type="Proteomes" id="UP000757435"/>
    </source>
</evidence>
<sequence>MQPIQQQIIEILQTLPSIEQQKVLDFAEFLQSKQQISQPEPEKPISVLELAGDLIGSLQGGPSDLSTNKKYMEGFGEE</sequence>
<reference evidence="3" key="1">
    <citation type="submission" date="2021-05" db="EMBL/GenBank/DDBJ databases">
        <authorList>
            <person name="Pietrasiak N."/>
            <person name="Ward R."/>
            <person name="Stajich J.E."/>
            <person name="Kurbessoian T."/>
        </authorList>
    </citation>
    <scope>NUCLEOTIDE SEQUENCE</scope>
    <source>
        <strain evidence="3">UHER 2000/2452</strain>
    </source>
</reference>
<dbReference type="EMBL" id="JAHHHD010000011">
    <property type="protein sequence ID" value="MBW4659339.1"/>
    <property type="molecule type" value="Genomic_DNA"/>
</dbReference>
<dbReference type="AlphaFoldDB" id="A0A951QB51"/>
<gene>
    <name evidence="3" type="ORF">KME15_11740</name>
</gene>